<dbReference type="PANTHER" id="PTHR34075:SF5">
    <property type="entry name" value="BLR3430 PROTEIN"/>
    <property type="match status" value="1"/>
</dbReference>
<protein>
    <submittedName>
        <fullName evidence="3">Zn-ribbon domain-containing OB-fold protein</fullName>
    </submittedName>
</protein>
<reference evidence="4" key="1">
    <citation type="journal article" date="2019" name="Int. J. Syst. Evol. Microbiol.">
        <title>The Global Catalogue of Microorganisms (GCM) 10K type strain sequencing project: providing services to taxonomists for standard genome sequencing and annotation.</title>
        <authorList>
            <consortium name="The Broad Institute Genomics Platform"/>
            <consortium name="The Broad Institute Genome Sequencing Center for Infectious Disease"/>
            <person name="Wu L."/>
            <person name="Ma J."/>
        </authorList>
    </citation>
    <scope>NUCLEOTIDE SEQUENCE [LARGE SCALE GENOMIC DNA]</scope>
    <source>
        <strain evidence="4">CGMCC 1.15180</strain>
    </source>
</reference>
<dbReference type="InterPro" id="IPR002878">
    <property type="entry name" value="ChsH2_C"/>
</dbReference>
<gene>
    <name evidence="3" type="ORF">ACFP4F_22565</name>
</gene>
<keyword evidence="4" id="KW-1185">Reference proteome</keyword>
<dbReference type="Pfam" id="PF01796">
    <property type="entry name" value="OB_ChsH2_C"/>
    <property type="match status" value="1"/>
</dbReference>
<evidence type="ECO:0000313" key="3">
    <source>
        <dbReference type="EMBL" id="MFC6065303.1"/>
    </source>
</evidence>
<comment type="caution">
    <text evidence="3">The sequence shown here is derived from an EMBL/GenBank/DDBJ whole genome shotgun (WGS) entry which is preliminary data.</text>
</comment>
<dbReference type="PANTHER" id="PTHR34075">
    <property type="entry name" value="BLR3430 PROTEIN"/>
    <property type="match status" value="1"/>
</dbReference>
<dbReference type="InterPro" id="IPR052513">
    <property type="entry name" value="Thioester_dehydratase-like"/>
</dbReference>
<dbReference type="EMBL" id="JBHSPX010000007">
    <property type="protein sequence ID" value="MFC6065303.1"/>
    <property type="molecule type" value="Genomic_DNA"/>
</dbReference>
<feature type="domain" description="ChsH2 C-terminal OB-fold" evidence="2">
    <location>
        <begin position="43"/>
        <end position="108"/>
    </location>
</feature>
<feature type="region of interest" description="Disordered" evidence="1">
    <location>
        <begin position="107"/>
        <end position="132"/>
    </location>
</feature>
<dbReference type="InterPro" id="IPR012340">
    <property type="entry name" value="NA-bd_OB-fold"/>
</dbReference>
<evidence type="ECO:0000256" key="1">
    <source>
        <dbReference type="SAM" id="MobiDB-lite"/>
    </source>
</evidence>
<proteinExistence type="predicted"/>
<dbReference type="SUPFAM" id="SSF50249">
    <property type="entry name" value="Nucleic acid-binding proteins"/>
    <property type="match status" value="1"/>
</dbReference>
<accession>A0ABW1MPT3</accession>
<evidence type="ECO:0000259" key="2">
    <source>
        <dbReference type="Pfam" id="PF01796"/>
    </source>
</evidence>
<sequence length="132" mass="13725">MTTPPRSPAAGLQGARCSGCSVALYPADVTCPRCGGAAQPLALHGEGTLWTWTVQRYAPKSPPYQEPPGGFRPFALGYVELVDGVRVAAVLDVDDLDDVRIGMPLTVTAGDGVPRARPNAPTGANSPREEGP</sequence>
<dbReference type="RefSeq" id="WP_031061406.1">
    <property type="nucleotide sequence ID" value="NZ_JBHSPX010000007.1"/>
</dbReference>
<name>A0ABW1MPT3_9ACTN</name>
<evidence type="ECO:0000313" key="4">
    <source>
        <dbReference type="Proteomes" id="UP001596139"/>
    </source>
</evidence>
<dbReference type="Proteomes" id="UP001596139">
    <property type="component" value="Unassembled WGS sequence"/>
</dbReference>
<organism evidence="3 4">
    <name type="scientific">Streptomyces ochraceiscleroticus</name>
    <dbReference type="NCBI Taxonomy" id="47761"/>
    <lineage>
        <taxon>Bacteria</taxon>
        <taxon>Bacillati</taxon>
        <taxon>Actinomycetota</taxon>
        <taxon>Actinomycetes</taxon>
        <taxon>Kitasatosporales</taxon>
        <taxon>Streptomycetaceae</taxon>
        <taxon>Streptomyces</taxon>
    </lineage>
</organism>